<name>A0AAJ0C0G8_9PEZI</name>
<dbReference type="Proteomes" id="UP001244011">
    <property type="component" value="Unassembled WGS sequence"/>
</dbReference>
<feature type="signal peptide" evidence="2">
    <location>
        <begin position="1"/>
        <end position="17"/>
    </location>
</feature>
<evidence type="ECO:0000256" key="1">
    <source>
        <dbReference type="SAM" id="Phobius"/>
    </source>
</evidence>
<feature type="transmembrane region" description="Helical" evidence="1">
    <location>
        <begin position="128"/>
        <end position="151"/>
    </location>
</feature>
<keyword evidence="1" id="KW-0812">Transmembrane</keyword>
<accession>A0AAJ0C0G8</accession>
<protein>
    <submittedName>
        <fullName evidence="3">Uncharacterized protein</fullName>
    </submittedName>
</protein>
<organism evidence="3 4">
    <name type="scientific">Phialemonium atrogriseum</name>
    <dbReference type="NCBI Taxonomy" id="1093897"/>
    <lineage>
        <taxon>Eukaryota</taxon>
        <taxon>Fungi</taxon>
        <taxon>Dikarya</taxon>
        <taxon>Ascomycota</taxon>
        <taxon>Pezizomycotina</taxon>
        <taxon>Sordariomycetes</taxon>
        <taxon>Sordariomycetidae</taxon>
        <taxon>Cephalothecales</taxon>
        <taxon>Cephalothecaceae</taxon>
        <taxon>Phialemonium</taxon>
    </lineage>
</organism>
<dbReference type="EMBL" id="MU839007">
    <property type="protein sequence ID" value="KAK1767859.1"/>
    <property type="molecule type" value="Genomic_DNA"/>
</dbReference>
<evidence type="ECO:0000256" key="2">
    <source>
        <dbReference type="SAM" id="SignalP"/>
    </source>
</evidence>
<proteinExistence type="predicted"/>
<evidence type="ECO:0000313" key="4">
    <source>
        <dbReference type="Proteomes" id="UP001244011"/>
    </source>
</evidence>
<gene>
    <name evidence="3" type="ORF">QBC33DRAFT_619334</name>
</gene>
<comment type="caution">
    <text evidence="3">The sequence shown here is derived from an EMBL/GenBank/DDBJ whole genome shotgun (WGS) entry which is preliminary data.</text>
</comment>
<keyword evidence="4" id="KW-1185">Reference proteome</keyword>
<dbReference type="RefSeq" id="XP_060284072.1">
    <property type="nucleotide sequence ID" value="XM_060432733.1"/>
</dbReference>
<feature type="chain" id="PRO_5042513534" evidence="2">
    <location>
        <begin position="18"/>
        <end position="181"/>
    </location>
</feature>
<feature type="transmembrane region" description="Helical" evidence="1">
    <location>
        <begin position="158"/>
        <end position="180"/>
    </location>
</feature>
<keyword evidence="1" id="KW-0472">Membrane</keyword>
<keyword evidence="1" id="KW-1133">Transmembrane helix</keyword>
<dbReference type="AlphaFoldDB" id="A0AAJ0C0G8"/>
<reference evidence="3" key="1">
    <citation type="submission" date="2023-06" db="EMBL/GenBank/DDBJ databases">
        <title>Genome-scale phylogeny and comparative genomics of the fungal order Sordariales.</title>
        <authorList>
            <consortium name="Lawrence Berkeley National Laboratory"/>
            <person name="Hensen N."/>
            <person name="Bonometti L."/>
            <person name="Westerberg I."/>
            <person name="Brannstrom I.O."/>
            <person name="Guillou S."/>
            <person name="Cros-Aarteil S."/>
            <person name="Calhoun S."/>
            <person name="Haridas S."/>
            <person name="Kuo A."/>
            <person name="Mondo S."/>
            <person name="Pangilinan J."/>
            <person name="Riley R."/>
            <person name="Labutti K."/>
            <person name="Andreopoulos B."/>
            <person name="Lipzen A."/>
            <person name="Chen C."/>
            <person name="Yanf M."/>
            <person name="Daum C."/>
            <person name="Ng V."/>
            <person name="Clum A."/>
            <person name="Steindorff A."/>
            <person name="Ohm R."/>
            <person name="Martin F."/>
            <person name="Silar P."/>
            <person name="Natvig D."/>
            <person name="Lalanne C."/>
            <person name="Gautier V."/>
            <person name="Ament-Velasquez S.L."/>
            <person name="Kruys A."/>
            <person name="Hutchinson M.I."/>
            <person name="Powell A.J."/>
            <person name="Barry K."/>
            <person name="Miller A.N."/>
            <person name="Grigoriev I.V."/>
            <person name="Debuchy R."/>
            <person name="Gladieux P."/>
            <person name="Thoren M.H."/>
            <person name="Johannesson H."/>
        </authorList>
    </citation>
    <scope>NUCLEOTIDE SEQUENCE</scope>
    <source>
        <strain evidence="3">8032-3</strain>
    </source>
</reference>
<evidence type="ECO:0000313" key="3">
    <source>
        <dbReference type="EMBL" id="KAK1767859.1"/>
    </source>
</evidence>
<dbReference type="GeneID" id="85315920"/>
<keyword evidence="2" id="KW-0732">Signal</keyword>
<sequence length="181" mass="18680">MKAILFAVFAFAASTLATPIVAERQLDSQADELDSLIAQVQGYTANINKTTAAVPDNPDLATQTAAANDLAPDFQGITDALKSATAVLSKRAFGVTRSAACDSGCLGIKVKLLVWEISCTLKFVLVKLGLACVLLYLTPLIIALSGLLNCLDLVIDGILIAVHGILSDVLGGLGAGLLGLL</sequence>